<reference evidence="4" key="1">
    <citation type="journal article" date="2019" name="Int. J. Syst. Evol. Microbiol.">
        <title>The Global Catalogue of Microorganisms (GCM) 10K type strain sequencing project: providing services to taxonomists for standard genome sequencing and annotation.</title>
        <authorList>
            <consortium name="The Broad Institute Genomics Platform"/>
            <consortium name="The Broad Institute Genome Sequencing Center for Infectious Disease"/>
            <person name="Wu L."/>
            <person name="Ma J."/>
        </authorList>
    </citation>
    <scope>NUCLEOTIDE SEQUENCE [LARGE SCALE GENOMIC DNA]</scope>
    <source>
        <strain evidence="4">JCM 18303</strain>
    </source>
</reference>
<comment type="caution">
    <text evidence="3">The sequence shown here is derived from an EMBL/GenBank/DDBJ whole genome shotgun (WGS) entry which is preliminary data.</text>
</comment>
<accession>A0ABP9PZ44</accession>
<keyword evidence="4" id="KW-1185">Reference proteome</keyword>
<evidence type="ECO:0000256" key="2">
    <source>
        <dbReference type="SAM" id="Phobius"/>
    </source>
</evidence>
<dbReference type="EMBL" id="BAABJP010000008">
    <property type="protein sequence ID" value="GAA5154264.1"/>
    <property type="molecule type" value="Genomic_DNA"/>
</dbReference>
<evidence type="ECO:0000313" key="4">
    <source>
        <dbReference type="Proteomes" id="UP001428817"/>
    </source>
</evidence>
<keyword evidence="2" id="KW-1133">Transmembrane helix</keyword>
<keyword evidence="2" id="KW-0812">Transmembrane</keyword>
<protein>
    <submittedName>
        <fullName evidence="3">Uncharacterized protein</fullName>
    </submittedName>
</protein>
<keyword evidence="2" id="KW-0472">Membrane</keyword>
<feature type="transmembrane region" description="Helical" evidence="2">
    <location>
        <begin position="20"/>
        <end position="39"/>
    </location>
</feature>
<gene>
    <name evidence="3" type="ORF">GCM10023321_25790</name>
</gene>
<name>A0ABP9PZ44_9PSEU</name>
<dbReference type="Proteomes" id="UP001428817">
    <property type="component" value="Unassembled WGS sequence"/>
</dbReference>
<organism evidence="3 4">
    <name type="scientific">Pseudonocardia eucalypti</name>
    <dbReference type="NCBI Taxonomy" id="648755"/>
    <lineage>
        <taxon>Bacteria</taxon>
        <taxon>Bacillati</taxon>
        <taxon>Actinomycetota</taxon>
        <taxon>Actinomycetes</taxon>
        <taxon>Pseudonocardiales</taxon>
        <taxon>Pseudonocardiaceae</taxon>
        <taxon>Pseudonocardia</taxon>
    </lineage>
</organism>
<feature type="region of interest" description="Disordered" evidence="1">
    <location>
        <begin position="254"/>
        <end position="276"/>
    </location>
</feature>
<proteinExistence type="predicted"/>
<evidence type="ECO:0000313" key="3">
    <source>
        <dbReference type="EMBL" id="GAA5154264.1"/>
    </source>
</evidence>
<evidence type="ECO:0000256" key="1">
    <source>
        <dbReference type="SAM" id="MobiDB-lite"/>
    </source>
</evidence>
<sequence length="276" mass="30910">MHLNRTLRHIKADFLHLRNIEAYAAAAVAAVLAPLAIIGDLVPVNVQWAALLAGVAVIVYRSAVPLGSPSQFDELAGDRDSFHGLPLRERWHNAREVWIFAPSAVNLLNSQHCDILRREVLSHADSVVRVIVLDPTNPAAIELAAHQLDDSLDYPMQEFAESLRTSVRQLGLMSKWQVAGSFEYGFIDYNPGFSLVVTDASRRSASLVVEFHAFHNETTHSRMHLELTPNTSERWFPYWVSQFDHIWERARKPETADSPFAEGMRDQSSDSTTGGD</sequence>